<name>A0A0K8RMV6_IXORI</name>
<protein>
    <submittedName>
        <fullName evidence="2">Putative nlr family card domain protein</fullName>
    </submittedName>
</protein>
<dbReference type="EMBL" id="GADI01001595">
    <property type="protein sequence ID" value="JAA72213.1"/>
    <property type="molecule type" value="mRNA"/>
</dbReference>
<accession>A0A0K8RMV6</accession>
<keyword evidence="1" id="KW-0677">Repeat</keyword>
<dbReference type="SMART" id="SM00368">
    <property type="entry name" value="LRR_RI"/>
    <property type="match status" value="5"/>
</dbReference>
<dbReference type="SUPFAM" id="SSF52047">
    <property type="entry name" value="RNI-like"/>
    <property type="match status" value="2"/>
</dbReference>
<proteinExistence type="evidence at transcript level"/>
<dbReference type="AlphaFoldDB" id="A0A0K8RMV6"/>
<dbReference type="PANTHER" id="PTHR24111:SF0">
    <property type="entry name" value="LEUCINE-RICH REPEAT-CONTAINING PROTEIN"/>
    <property type="match status" value="1"/>
</dbReference>
<dbReference type="InterPro" id="IPR052201">
    <property type="entry name" value="LRR-containing_regulator"/>
</dbReference>
<evidence type="ECO:0000313" key="2">
    <source>
        <dbReference type="EMBL" id="JAA72213.1"/>
    </source>
</evidence>
<evidence type="ECO:0000256" key="1">
    <source>
        <dbReference type="ARBA" id="ARBA00022737"/>
    </source>
</evidence>
<organism evidence="2">
    <name type="scientific">Ixodes ricinus</name>
    <name type="common">Common tick</name>
    <name type="synonym">Acarus ricinus</name>
    <dbReference type="NCBI Taxonomy" id="34613"/>
    <lineage>
        <taxon>Eukaryota</taxon>
        <taxon>Metazoa</taxon>
        <taxon>Ecdysozoa</taxon>
        <taxon>Arthropoda</taxon>
        <taxon>Chelicerata</taxon>
        <taxon>Arachnida</taxon>
        <taxon>Acari</taxon>
        <taxon>Parasitiformes</taxon>
        <taxon>Ixodida</taxon>
        <taxon>Ixodoidea</taxon>
        <taxon>Ixodidae</taxon>
        <taxon>Ixodinae</taxon>
        <taxon>Ixodes</taxon>
    </lineage>
</organism>
<dbReference type="Gene3D" id="3.80.10.10">
    <property type="entry name" value="Ribonuclease Inhibitor"/>
    <property type="match status" value="3"/>
</dbReference>
<dbReference type="PANTHER" id="PTHR24111">
    <property type="entry name" value="LEUCINE-RICH REPEAT-CONTAINING PROTEIN 34"/>
    <property type="match status" value="1"/>
</dbReference>
<reference evidence="2" key="1">
    <citation type="submission" date="2012-12" db="EMBL/GenBank/DDBJ databases">
        <title>Identification and characterization of a phenylalanine ammonia-lyase gene family in Isatis indigotica Fort.</title>
        <authorList>
            <person name="Liu Q."/>
            <person name="Chen J."/>
            <person name="Zhou X."/>
            <person name="Di P."/>
            <person name="Xiao Y."/>
            <person name="Xuan H."/>
            <person name="Zhang L."/>
            <person name="Chen W."/>
        </authorList>
    </citation>
    <scope>NUCLEOTIDE SEQUENCE</scope>
    <source>
        <tissue evidence="2">Salivary gland</tissue>
    </source>
</reference>
<sequence>MSPNLPPHAVLVERMRQLNIQLKRRNFDLHRACTFKRSGKCWLLQMTSIVNDFLRMVDMELLEDSPKHLTLRSYTSYHIPNSSNEADFRILSACMLVNRLFVYHHCIDSVYLLDSIYVNKYPVLFSDAMSRHLLFRNVKLDVDDDRNTFASVVCFLKRPEVLHVSKLQVNPQITDDFAKVLRSPTLREVVLTQNHLCQSASNILIAHACKNLDLRVLRLEENSLGDLGAESIGKLIKSGQLEELHLIKVTNLTERQVMSIAKHIGENRTLKKLHMSSYALTSFSGEALMAALARNDSIIELSLKFCNIGRSNLRHLATVLRVNTRLEVVNLRHNGLNASTCSVLANALQLNKTLRELNLKDNAIDTNDLIPLIHILRNNKLLHIKLDYQTPNDAVAATLQAASAYTRVQINYGSKDILTMAKSITTSVTSIKLKLFIDEEYYEFDSKCLGKLFQACQCAKNLKEIKIDVFTTLDTWTAISLSKLLKQTKSLKKVVLKIDDPDPAILSIITDALAENSSVIHFEMDYTYRSRQTTNSLMNMLRKNYTLQHLGVISTSANDLDSLVEAMSDNVTLISCDIQETADVAYAVYKFRNTLRRNVSFVNRAVEYAMDPQKFGFDKFPAVLFERLSSTNKFKHLLSQFVGVANVDIMYNRTRRYITNNFFAITGICPHSIKCHPPRAKRRRTQIDSLDYDSISEICSHLRVTDVR</sequence>
<dbReference type="InterPro" id="IPR032675">
    <property type="entry name" value="LRR_dom_sf"/>
</dbReference>